<feature type="region of interest" description="Disordered" evidence="1">
    <location>
        <begin position="203"/>
        <end position="256"/>
    </location>
</feature>
<organism evidence="2 3">
    <name type="scientific">Acanthaster planci</name>
    <name type="common">Crown-of-thorns starfish</name>
    <dbReference type="NCBI Taxonomy" id="133434"/>
    <lineage>
        <taxon>Eukaryota</taxon>
        <taxon>Metazoa</taxon>
        <taxon>Echinodermata</taxon>
        <taxon>Eleutherozoa</taxon>
        <taxon>Asterozoa</taxon>
        <taxon>Asteroidea</taxon>
        <taxon>Valvatacea</taxon>
        <taxon>Valvatida</taxon>
        <taxon>Acanthasteridae</taxon>
        <taxon>Acanthaster</taxon>
    </lineage>
</organism>
<accession>A0A8B7XWH7</accession>
<protein>
    <submittedName>
        <fullName evidence="3">Uncharacterized protein LOC110975738 isoform X1</fullName>
    </submittedName>
</protein>
<dbReference type="AlphaFoldDB" id="A0A8B7XWH7"/>
<dbReference type="GeneID" id="110975738"/>
<feature type="compositionally biased region" description="Basic and acidic residues" evidence="1">
    <location>
        <begin position="230"/>
        <end position="241"/>
    </location>
</feature>
<reference evidence="3" key="1">
    <citation type="submission" date="2025-08" db="UniProtKB">
        <authorList>
            <consortium name="RefSeq"/>
        </authorList>
    </citation>
    <scope>IDENTIFICATION</scope>
</reference>
<evidence type="ECO:0000313" key="3">
    <source>
        <dbReference type="RefSeq" id="XP_022084176.1"/>
    </source>
</evidence>
<dbReference type="KEGG" id="aplc:110975738"/>
<evidence type="ECO:0000313" key="2">
    <source>
        <dbReference type="Proteomes" id="UP000694845"/>
    </source>
</evidence>
<dbReference type="Proteomes" id="UP000694845">
    <property type="component" value="Unplaced"/>
</dbReference>
<evidence type="ECO:0000256" key="1">
    <source>
        <dbReference type="SAM" id="MobiDB-lite"/>
    </source>
</evidence>
<dbReference type="OrthoDB" id="5958581at2759"/>
<keyword evidence="2" id="KW-1185">Reference proteome</keyword>
<proteinExistence type="predicted"/>
<sequence length="481" mass="54819">MWTRHTRALLTNYMQNRHHCYRAELSTKVYFEDVDAQRNFQRGPKKPLKHLRGEWILRETMTEKTNNEKSGPVEATAMAKQIREQHESSGSVLFRPRKTGSGGYFTERLASIYEVDYSPKTVKPSQPRPCSVTRRNNPHPSHMFMNWKVPTRLIVDDPSYQQQQERLLLDSKQRFYEDINGERKYTSTSGNDVLKEVGKLRGMSPSLLPSRRMARTSTTHHVPPYGMLKHSREKDMEEELKQASAAGNKAPTPGGEYLEDVKVPKLPAVPRSPMKQAGNSDFNTQLSRNLKPRALPAAQNWLKTAGISDTKIISNAMTAADLDRTLGHTLQPDAKKAVENWLQTANERDREVAIEFFGSLAGSKLMGAKKVISDHQIHADDKGQGTCKICDGTRLQQVMDALKKGKPVASVTLKKDSKRPGQVDRRLQLLTPYTRSHKDEYQTWHHLPVFKHTGPVSNTIALFTRPHRPIPRHFTIHPEWE</sequence>
<name>A0A8B7XWH7_ACAPL</name>
<dbReference type="RefSeq" id="XP_022084176.1">
    <property type="nucleotide sequence ID" value="XM_022228484.1"/>
</dbReference>
<gene>
    <name evidence="3" type="primary">LOC110975738</name>
</gene>